<evidence type="ECO:0000313" key="2">
    <source>
        <dbReference type="EMBL" id="OGC47292.1"/>
    </source>
</evidence>
<dbReference type="Proteomes" id="UP000176444">
    <property type="component" value="Unassembled WGS sequence"/>
</dbReference>
<gene>
    <name evidence="2" type="ORF">A2713_00045</name>
</gene>
<organism evidence="2 3">
    <name type="scientific">candidate division WWE3 bacterium RIFCSPHIGHO2_01_FULL_35_17</name>
    <dbReference type="NCBI Taxonomy" id="1802614"/>
    <lineage>
        <taxon>Bacteria</taxon>
        <taxon>Katanobacteria</taxon>
    </lineage>
</organism>
<dbReference type="AlphaFoldDB" id="A0A1F4UQX2"/>
<dbReference type="Pfam" id="PF01345">
    <property type="entry name" value="DUF11"/>
    <property type="match status" value="1"/>
</dbReference>
<comment type="caution">
    <text evidence="2">The sequence shown here is derived from an EMBL/GenBank/DDBJ whole genome shotgun (WGS) entry which is preliminary data.</text>
</comment>
<accession>A0A1F4UQX2</accession>
<protein>
    <recommendedName>
        <fullName evidence="1">DUF11 domain-containing protein</fullName>
    </recommendedName>
</protein>
<reference evidence="2 3" key="1">
    <citation type="journal article" date="2016" name="Nat. Commun.">
        <title>Thousands of microbial genomes shed light on interconnected biogeochemical processes in an aquifer system.</title>
        <authorList>
            <person name="Anantharaman K."/>
            <person name="Brown C.T."/>
            <person name="Hug L.A."/>
            <person name="Sharon I."/>
            <person name="Castelle C.J."/>
            <person name="Probst A.J."/>
            <person name="Thomas B.C."/>
            <person name="Singh A."/>
            <person name="Wilkins M.J."/>
            <person name="Karaoz U."/>
            <person name="Brodie E.L."/>
            <person name="Williams K.H."/>
            <person name="Hubbard S.S."/>
            <person name="Banfield J.F."/>
        </authorList>
    </citation>
    <scope>NUCLEOTIDE SEQUENCE [LARGE SCALE GENOMIC DNA]</scope>
</reference>
<evidence type="ECO:0000259" key="1">
    <source>
        <dbReference type="Pfam" id="PF01345"/>
    </source>
</evidence>
<name>A0A1F4UQX2_UNCKA</name>
<proteinExistence type="predicted"/>
<sequence length="230" mass="24870">MGRNIKTLLILTIAVFQFSILNFQFSKKAFAAVSCQPIYGGGETCASSSDISIDKKVLNPQTNKLADNLGTNDPKYKPDFIANFQIKITNTGDSALSRVDIKDIFPQYVAFSAGPGGFDSNTKTLSFSISNLNPNETKTFNILGRIAAKDQLPQGIICVVNQAIATGDRDQVSRDNAQFCIENVSETAPSGFPVFPAKNIKQTPATGPESLALLLVPAGILGWFLRKFKI</sequence>
<evidence type="ECO:0000313" key="3">
    <source>
        <dbReference type="Proteomes" id="UP000176444"/>
    </source>
</evidence>
<dbReference type="EMBL" id="MEUX01000020">
    <property type="protein sequence ID" value="OGC47292.1"/>
    <property type="molecule type" value="Genomic_DNA"/>
</dbReference>
<dbReference type="InterPro" id="IPR001434">
    <property type="entry name" value="OmcB-like_DUF11"/>
</dbReference>
<feature type="domain" description="DUF11" evidence="1">
    <location>
        <begin position="78"/>
        <end position="177"/>
    </location>
</feature>